<dbReference type="AlphaFoldDB" id="A0A3R9QZY1"/>
<keyword evidence="1" id="KW-0472">Membrane</keyword>
<evidence type="ECO:0000313" key="3">
    <source>
        <dbReference type="Proteomes" id="UP000277582"/>
    </source>
</evidence>
<reference evidence="2 3" key="1">
    <citation type="submission" date="2018-10" db="EMBL/GenBank/DDBJ databases">
        <title>Co-occurring genomic capacity for anaerobic methane metabolism and dissimilatory sulfite reduction discovered in the Korarchaeota.</title>
        <authorList>
            <person name="Mckay L.J."/>
            <person name="Dlakic M."/>
            <person name="Fields M.W."/>
            <person name="Delmont T.O."/>
            <person name="Eren A.M."/>
            <person name="Jay Z.J."/>
            <person name="Klingelsmith K.B."/>
            <person name="Rusch D.B."/>
            <person name="Inskeep W.P."/>
        </authorList>
    </citation>
    <scope>NUCLEOTIDE SEQUENCE [LARGE SCALE GENOMIC DNA]</scope>
    <source>
        <strain evidence="2 3">MDKW</strain>
    </source>
</reference>
<proteinExistence type="predicted"/>
<dbReference type="EMBL" id="RCOS01000030">
    <property type="protein sequence ID" value="RSN77666.1"/>
    <property type="molecule type" value="Genomic_DNA"/>
</dbReference>
<keyword evidence="1" id="KW-1133">Transmembrane helix</keyword>
<protein>
    <submittedName>
        <fullName evidence="2">Uncharacterized protein</fullName>
    </submittedName>
</protein>
<keyword evidence="3" id="KW-1185">Reference proteome</keyword>
<comment type="caution">
    <text evidence="2">The sequence shown here is derived from an EMBL/GenBank/DDBJ whole genome shotgun (WGS) entry which is preliminary data.</text>
</comment>
<evidence type="ECO:0000256" key="1">
    <source>
        <dbReference type="SAM" id="Phobius"/>
    </source>
</evidence>
<accession>A0A3R9QZY1</accession>
<name>A0A3R9QZY1_9CREN</name>
<sequence>MSCSNHNLRGIYGLLYIFILTLPAFLRVSTSLTEKASAIISPTKWILRDPEKLSQRLMTRGSQWTEAT</sequence>
<evidence type="ECO:0000313" key="2">
    <source>
        <dbReference type="EMBL" id="RSN77666.1"/>
    </source>
</evidence>
<keyword evidence="1" id="KW-0812">Transmembrane</keyword>
<organism evidence="2 3">
    <name type="scientific">Candidatus Methanodesulfokora washburnensis</name>
    <dbReference type="NCBI Taxonomy" id="2478471"/>
    <lineage>
        <taxon>Archaea</taxon>
        <taxon>Thermoproteota</taxon>
        <taxon>Candidatus Korarchaeia</taxon>
        <taxon>Candidatus Korarchaeia incertae sedis</taxon>
        <taxon>Candidatus Methanodesulfokora</taxon>
    </lineage>
</organism>
<dbReference type="Proteomes" id="UP000277582">
    <property type="component" value="Unassembled WGS sequence"/>
</dbReference>
<feature type="transmembrane region" description="Helical" evidence="1">
    <location>
        <begin position="6"/>
        <end position="26"/>
    </location>
</feature>
<gene>
    <name evidence="2" type="ORF">D6D85_02260</name>
</gene>